<organism evidence="1 2">
    <name type="scientific">Timema podura</name>
    <name type="common">Walking stick</name>
    <dbReference type="NCBI Taxonomy" id="61482"/>
    <lineage>
        <taxon>Eukaryota</taxon>
        <taxon>Metazoa</taxon>
        <taxon>Ecdysozoa</taxon>
        <taxon>Arthropoda</taxon>
        <taxon>Hexapoda</taxon>
        <taxon>Insecta</taxon>
        <taxon>Pterygota</taxon>
        <taxon>Neoptera</taxon>
        <taxon>Polyneoptera</taxon>
        <taxon>Phasmatodea</taxon>
        <taxon>Timematodea</taxon>
        <taxon>Timematoidea</taxon>
        <taxon>Timematidae</taxon>
        <taxon>Timema</taxon>
    </lineage>
</organism>
<protein>
    <submittedName>
        <fullName evidence="1">Uncharacterized protein</fullName>
    </submittedName>
</protein>
<proteinExistence type="predicted"/>
<evidence type="ECO:0000313" key="1">
    <source>
        <dbReference type="EMBL" id="CAG2068551.1"/>
    </source>
</evidence>
<accession>A0ABN7PSZ7</accession>
<name>A0ABN7PSZ7_TIMPD</name>
<comment type="caution">
    <text evidence="1">The sequence shown here is derived from an EMBL/GenBank/DDBJ whole genome shotgun (WGS) entry which is preliminary data.</text>
</comment>
<reference evidence="1" key="1">
    <citation type="submission" date="2021-03" db="EMBL/GenBank/DDBJ databases">
        <authorList>
            <person name="Tran Van P."/>
        </authorList>
    </citation>
    <scope>NUCLEOTIDE SEQUENCE</scope>
</reference>
<gene>
    <name evidence="1" type="ORF">TPAB3V08_LOCUS15494</name>
</gene>
<dbReference type="EMBL" id="CAJPIN010093857">
    <property type="protein sequence ID" value="CAG2068551.1"/>
    <property type="molecule type" value="Genomic_DNA"/>
</dbReference>
<keyword evidence="2" id="KW-1185">Reference proteome</keyword>
<dbReference type="Proteomes" id="UP001153148">
    <property type="component" value="Unassembled WGS sequence"/>
</dbReference>
<evidence type="ECO:0000313" key="2">
    <source>
        <dbReference type="Proteomes" id="UP001153148"/>
    </source>
</evidence>
<sequence length="51" mass="6115">MLGTAFEPVSLMLMKTLKINKFPFRRWTCLRANVIHLPVRRLYPPRKNKCE</sequence>